<feature type="compositionally biased region" description="Low complexity" evidence="1">
    <location>
        <begin position="115"/>
        <end position="125"/>
    </location>
</feature>
<dbReference type="Proteomes" id="UP000435985">
    <property type="component" value="Unassembled WGS sequence"/>
</dbReference>
<feature type="region of interest" description="Disordered" evidence="1">
    <location>
        <begin position="115"/>
        <end position="140"/>
    </location>
</feature>
<protein>
    <recommendedName>
        <fullName evidence="4">Helix-turn-helix domain-containing protein</fullName>
    </recommendedName>
</protein>
<reference evidence="2 3" key="1">
    <citation type="journal article" date="2019" name="Nat. Med.">
        <title>A library of human gut bacterial isolates paired with longitudinal multiomics data enables mechanistic microbiome research.</title>
        <authorList>
            <person name="Poyet M."/>
            <person name="Groussin M."/>
            <person name="Gibbons S.M."/>
            <person name="Avila-Pacheco J."/>
            <person name="Jiang X."/>
            <person name="Kearney S.M."/>
            <person name="Perrotta A.R."/>
            <person name="Berdy B."/>
            <person name="Zhao S."/>
            <person name="Lieberman T.D."/>
            <person name="Swanson P.K."/>
            <person name="Smith M."/>
            <person name="Roesemann S."/>
            <person name="Alexander J.E."/>
            <person name="Rich S.A."/>
            <person name="Livny J."/>
            <person name="Vlamakis H."/>
            <person name="Clish C."/>
            <person name="Bullock K."/>
            <person name="Deik A."/>
            <person name="Scott J."/>
            <person name="Pierce K.A."/>
            <person name="Xavier R.J."/>
            <person name="Alm E.J."/>
        </authorList>
    </citation>
    <scope>NUCLEOTIDE SEQUENCE [LARGE SCALE GENOMIC DNA]</scope>
    <source>
        <strain evidence="2 3">BIOML-A14</strain>
    </source>
</reference>
<gene>
    <name evidence="2" type="ORF">F3B98_06170</name>
</gene>
<organism evidence="2 3">
    <name type="scientific">Bacteroides ovatus</name>
    <dbReference type="NCBI Taxonomy" id="28116"/>
    <lineage>
        <taxon>Bacteria</taxon>
        <taxon>Pseudomonadati</taxon>
        <taxon>Bacteroidota</taxon>
        <taxon>Bacteroidia</taxon>
        <taxon>Bacteroidales</taxon>
        <taxon>Bacteroidaceae</taxon>
        <taxon>Bacteroides</taxon>
    </lineage>
</organism>
<comment type="caution">
    <text evidence="2">The sequence shown here is derived from an EMBL/GenBank/DDBJ whole genome shotgun (WGS) entry which is preliminary data.</text>
</comment>
<proteinExistence type="predicted"/>
<accession>A0A5M5N1W9</accession>
<dbReference type="RefSeq" id="WP_032856107.1">
    <property type="nucleotide sequence ID" value="NZ_CP081918.1"/>
</dbReference>
<evidence type="ECO:0000256" key="1">
    <source>
        <dbReference type="SAM" id="MobiDB-lite"/>
    </source>
</evidence>
<dbReference type="AlphaFoldDB" id="A0A5M5N1W9"/>
<evidence type="ECO:0000313" key="3">
    <source>
        <dbReference type="Proteomes" id="UP000435985"/>
    </source>
</evidence>
<sequence length="256" mass="29106">MNIDGYTLTEKMRKARRRFRFTATEQALFYELVAICNGEDWRDVFDCSNIELCFALNVNEKTLIKARESLINAGLIYYKSGKNKRIISSYSFVKEFKTTVTTTVNFTANQTANQTANKGANQTANDTGDKGVNDTGDSTDYNKLKQKPNINILSKVSHGDFDFISNEFLETFTLWLEYKKDRRENYKSEKSLKACYNKLVKLSKGNPAVASQIVDESIANNWAGFFELKNNKNEYGNKKQTDSTDSGDSIIRTTVL</sequence>
<evidence type="ECO:0008006" key="4">
    <source>
        <dbReference type="Google" id="ProtNLM"/>
    </source>
</evidence>
<dbReference type="EMBL" id="VWFO01000006">
    <property type="protein sequence ID" value="KAA4665527.1"/>
    <property type="molecule type" value="Genomic_DNA"/>
</dbReference>
<evidence type="ECO:0000313" key="2">
    <source>
        <dbReference type="EMBL" id="KAA4665527.1"/>
    </source>
</evidence>
<name>A0A5M5N1W9_BACOV</name>